<feature type="transmembrane region" description="Helical" evidence="2">
    <location>
        <begin position="167"/>
        <end position="186"/>
    </location>
</feature>
<keyword evidence="2" id="KW-1133">Transmembrane helix</keyword>
<dbReference type="HOGENOM" id="CLU_089905_0_1_4"/>
<evidence type="ECO:0000313" key="6">
    <source>
        <dbReference type="Proteomes" id="UP000236751"/>
    </source>
</evidence>
<feature type="transmembrane region" description="Helical" evidence="2">
    <location>
        <begin position="90"/>
        <end position="111"/>
    </location>
</feature>
<accession>Q2YBI3</accession>
<gene>
    <name evidence="3" type="ordered locus">Nmul_A0580</name>
    <name evidence="4" type="ORF">SAMN05216403_11916</name>
</gene>
<reference evidence="5" key="2">
    <citation type="submission" date="2005-08" db="EMBL/GenBank/DDBJ databases">
        <title>Complete sequence of chromosome 1 of Nitrosospira multiformis ATCC 25196.</title>
        <authorList>
            <person name="Copeland A."/>
            <person name="Lucas S."/>
            <person name="Lapidus A."/>
            <person name="Barry K."/>
            <person name="Detter J.C."/>
            <person name="Glavina T."/>
            <person name="Hammon N."/>
            <person name="Israni S."/>
            <person name="Pitluck S."/>
            <person name="Chain P."/>
            <person name="Malfatti S."/>
            <person name="Shin M."/>
            <person name="Vergez L."/>
            <person name="Schmutz J."/>
            <person name="Larimer F."/>
            <person name="Land M."/>
            <person name="Hauser L."/>
            <person name="Kyrpides N."/>
            <person name="Lykidis A."/>
            <person name="Richardson P."/>
        </authorList>
    </citation>
    <scope>NUCLEOTIDE SEQUENCE [LARGE SCALE GENOMIC DNA]</scope>
    <source>
        <strain evidence="5">ATCC 25196 / NCIMB 11849 / C 71</strain>
    </source>
</reference>
<dbReference type="PANTHER" id="PTHR33219:SF14">
    <property type="entry name" value="PROTEIN COFACTOR ASSEMBLY OF COMPLEX C SUBUNIT B CCB3, CHLOROPLASTIC-RELATED"/>
    <property type="match status" value="1"/>
</dbReference>
<evidence type="ECO:0000313" key="4">
    <source>
        <dbReference type="EMBL" id="SEF97843.1"/>
    </source>
</evidence>
<feature type="transmembrane region" description="Helical" evidence="2">
    <location>
        <begin position="118"/>
        <end position="134"/>
    </location>
</feature>
<dbReference type="Pfam" id="PF02325">
    <property type="entry name" value="CCB3_YggT"/>
    <property type="match status" value="2"/>
</dbReference>
<sequence>MISQMLIFLLDTLLGLFSLALLLRFYMQLVRAPYGNPLSSFLIAITDFLVKPARRVIPGYRGMDLSTLLLAWIAQVMLLGSVLMLKGYSLSFSSGSTIGGVAGGLALLGLVEIIKTTLYIIMVAVIIQAVLSWVNPYNSLAPLLDSFTRPFLGVIRERIPPIGNIDLSPLFVLIVIQLLLFVTAGMEREISRLF</sequence>
<dbReference type="STRING" id="323848.Nmul_A0580"/>
<reference evidence="3" key="1">
    <citation type="submission" date="2005-08" db="EMBL/GenBank/DDBJ databases">
        <title>Complete sequence of Chromosome 1 of Nitrosospira multiformis ATCC 25196.</title>
        <authorList>
            <consortium name="US DOE Joint Genome Institute"/>
            <person name="Copeland A."/>
            <person name="Lucas S."/>
            <person name="Lapidus A."/>
            <person name="Barry K."/>
            <person name="Detter J.C."/>
            <person name="Glavina T."/>
            <person name="Hammon N."/>
            <person name="Israni S."/>
            <person name="Pitluck S."/>
            <person name="Chain P."/>
            <person name="Malfatti S."/>
            <person name="Shin M."/>
            <person name="Vergez L."/>
            <person name="Schmutz J."/>
            <person name="Larimer F."/>
            <person name="Land M."/>
            <person name="Hauser L."/>
            <person name="Kyrpides N."/>
            <person name="Lykidis A."/>
            <person name="Richardson P."/>
        </authorList>
    </citation>
    <scope>NUCLEOTIDE SEQUENCE</scope>
    <source>
        <strain evidence="3">ATCC 25196</strain>
    </source>
</reference>
<comment type="similarity">
    <text evidence="1">Belongs to the YggT family.</text>
</comment>
<dbReference type="OrthoDB" id="9806665at2"/>
<dbReference type="EMBL" id="FNVK01000019">
    <property type="protein sequence ID" value="SEF97843.1"/>
    <property type="molecule type" value="Genomic_DNA"/>
</dbReference>
<proteinExistence type="inferred from homology"/>
<evidence type="ECO:0000256" key="1">
    <source>
        <dbReference type="ARBA" id="ARBA00010894"/>
    </source>
</evidence>
<keyword evidence="2" id="KW-0812">Transmembrane</keyword>
<feature type="transmembrane region" description="Helical" evidence="2">
    <location>
        <begin position="7"/>
        <end position="27"/>
    </location>
</feature>
<evidence type="ECO:0000313" key="5">
    <source>
        <dbReference type="Proteomes" id="UP000002718"/>
    </source>
</evidence>
<dbReference type="KEGG" id="nmu:Nmul_A0580"/>
<feature type="transmembrane region" description="Helical" evidence="2">
    <location>
        <begin position="62"/>
        <end position="84"/>
    </location>
</feature>
<dbReference type="Proteomes" id="UP000002718">
    <property type="component" value="Chromosome"/>
</dbReference>
<dbReference type="PANTHER" id="PTHR33219">
    <property type="entry name" value="YLMG HOMOLOG PROTEIN 2, CHLOROPLASTIC"/>
    <property type="match status" value="1"/>
</dbReference>
<dbReference type="InterPro" id="IPR003425">
    <property type="entry name" value="CCB3/YggT"/>
</dbReference>
<reference evidence="4 6" key="4">
    <citation type="submission" date="2016-10" db="EMBL/GenBank/DDBJ databases">
        <authorList>
            <person name="de Groot N.N."/>
        </authorList>
    </citation>
    <scope>NUCLEOTIDE SEQUENCE [LARGE SCALE GENOMIC DNA]</scope>
    <source>
        <strain evidence="4 6">Nl13</strain>
    </source>
</reference>
<keyword evidence="5" id="KW-1185">Reference proteome</keyword>
<dbReference type="AlphaFoldDB" id="Q2YBI3"/>
<evidence type="ECO:0000313" key="3">
    <source>
        <dbReference type="EMBL" id="ABB73888.1"/>
    </source>
</evidence>
<organism evidence="3 5">
    <name type="scientific">Nitrosospira multiformis (strain ATCC 25196 / NCIMB 11849 / C 71)</name>
    <dbReference type="NCBI Taxonomy" id="323848"/>
    <lineage>
        <taxon>Bacteria</taxon>
        <taxon>Pseudomonadati</taxon>
        <taxon>Pseudomonadota</taxon>
        <taxon>Betaproteobacteria</taxon>
        <taxon>Nitrosomonadales</taxon>
        <taxon>Nitrosomonadaceae</taxon>
        <taxon>Nitrosospira</taxon>
    </lineage>
</organism>
<keyword evidence="2" id="KW-0472">Membrane</keyword>
<dbReference type="EMBL" id="CP000103">
    <property type="protein sequence ID" value="ABB73888.1"/>
    <property type="molecule type" value="Genomic_DNA"/>
</dbReference>
<dbReference type="GO" id="GO:0016020">
    <property type="term" value="C:membrane"/>
    <property type="evidence" value="ECO:0007669"/>
    <property type="project" value="InterPro"/>
</dbReference>
<name>Q2YBI3_NITMU</name>
<dbReference type="Proteomes" id="UP000236751">
    <property type="component" value="Unassembled WGS sequence"/>
</dbReference>
<dbReference type="RefSeq" id="WP_011379942.1">
    <property type="nucleotide sequence ID" value="NC_007614.1"/>
</dbReference>
<reference evidence="3 5" key="3">
    <citation type="journal article" date="2008" name="Appl. Environ. Microbiol.">
        <title>Complete genome sequence of Nitrosospira multiformis, an ammonia-oxidizing bacterium from the soil environment.</title>
        <authorList>
            <person name="Norton J.M."/>
            <person name="Klotz M.G."/>
            <person name="Stein L.Y."/>
            <person name="Arp D.J."/>
            <person name="Bottomley P.J."/>
            <person name="Chain P.S."/>
            <person name="Hauser L.J."/>
            <person name="Land M.L."/>
            <person name="Larimer F.W."/>
            <person name="Shin M.W."/>
            <person name="Starkenburg S.R."/>
        </authorList>
    </citation>
    <scope>NUCLEOTIDE SEQUENCE [LARGE SCALE GENOMIC DNA]</scope>
    <source>
        <strain evidence="3">ATCC 25196</strain>
        <strain evidence="5">ATCC 25196 / NCIMB 11849 / C 71</strain>
    </source>
</reference>
<evidence type="ECO:0000256" key="2">
    <source>
        <dbReference type="SAM" id="Phobius"/>
    </source>
</evidence>
<protein>
    <submittedName>
        <fullName evidence="4">YggT family protein</fullName>
    </submittedName>
</protein>
<dbReference type="eggNOG" id="COG0762">
    <property type="taxonomic scope" value="Bacteria"/>
</dbReference>